<dbReference type="Proteomes" id="UP000561011">
    <property type="component" value="Unassembled WGS sequence"/>
</dbReference>
<accession>A0A853EWB9</accession>
<name>A0A853EWB9_9MICO</name>
<dbReference type="InterPro" id="IPR009045">
    <property type="entry name" value="Zn_M74/Hedgehog-like"/>
</dbReference>
<gene>
    <name evidence="2" type="ORF">HZZ10_11320</name>
</gene>
<organism evidence="2 3">
    <name type="scientific">Sanguibacter inulinus</name>
    <dbReference type="NCBI Taxonomy" id="60922"/>
    <lineage>
        <taxon>Bacteria</taxon>
        <taxon>Bacillati</taxon>
        <taxon>Actinomycetota</taxon>
        <taxon>Actinomycetes</taxon>
        <taxon>Micrococcales</taxon>
        <taxon>Sanguibacteraceae</taxon>
        <taxon>Sanguibacter</taxon>
    </lineage>
</organism>
<sequence>MATSQNGWQAVTSGSDPRLASFPWVTGKVLAGPVFTVLEHVARRFDAEVEGITVSTSWGWAYRVISGNDDLSNHASGTAIDLNAPRHPLGASGTFTAGQVASIRSILAATSPAVRWGGDYSGRKDEMHFEINTDAATVAAVAARLTGGLPPVTPPVQEALMAGPIRIQNRGAVSFVNIDNGAWVHVPNPEYDETLGRAVQVPKLVLGDRDTDVIKEFCTRVRAQLKGA</sequence>
<comment type="caution">
    <text evidence="2">The sequence shown here is derived from an EMBL/GenBank/DDBJ whole genome shotgun (WGS) entry which is preliminary data.</text>
</comment>
<dbReference type="Pfam" id="PF13539">
    <property type="entry name" value="Peptidase_M15_4"/>
    <property type="match status" value="1"/>
</dbReference>
<dbReference type="EMBL" id="JACBYE010000026">
    <property type="protein sequence ID" value="NYS94104.1"/>
    <property type="molecule type" value="Genomic_DNA"/>
</dbReference>
<dbReference type="GO" id="GO:0008233">
    <property type="term" value="F:peptidase activity"/>
    <property type="evidence" value="ECO:0007669"/>
    <property type="project" value="InterPro"/>
</dbReference>
<dbReference type="RefSeq" id="WP_179913578.1">
    <property type="nucleotide sequence ID" value="NZ_JACBYE010000026.1"/>
</dbReference>
<proteinExistence type="predicted"/>
<dbReference type="SUPFAM" id="SSF55166">
    <property type="entry name" value="Hedgehog/DD-peptidase"/>
    <property type="match status" value="1"/>
</dbReference>
<dbReference type="InterPro" id="IPR039561">
    <property type="entry name" value="Peptidase_M15C"/>
</dbReference>
<evidence type="ECO:0000313" key="3">
    <source>
        <dbReference type="Proteomes" id="UP000561011"/>
    </source>
</evidence>
<feature type="domain" description="Peptidase M15C" evidence="1">
    <location>
        <begin position="67"/>
        <end position="131"/>
    </location>
</feature>
<protein>
    <submittedName>
        <fullName evidence="2">M15 family metallopeptidase</fullName>
    </submittedName>
</protein>
<dbReference type="Gene3D" id="3.30.1380.10">
    <property type="match status" value="1"/>
</dbReference>
<dbReference type="AlphaFoldDB" id="A0A853EWB9"/>
<keyword evidence="3" id="KW-1185">Reference proteome</keyword>
<evidence type="ECO:0000313" key="2">
    <source>
        <dbReference type="EMBL" id="NYS94104.1"/>
    </source>
</evidence>
<reference evidence="2 3" key="1">
    <citation type="submission" date="2020-07" db="EMBL/GenBank/DDBJ databases">
        <title>MOT database genomes.</title>
        <authorList>
            <person name="Joseph S."/>
            <person name="Aduse-Opoku J."/>
            <person name="Hashim A."/>
            <person name="Wade W."/>
            <person name="Curtis M."/>
        </authorList>
    </citation>
    <scope>NUCLEOTIDE SEQUENCE [LARGE SCALE GENOMIC DNA]</scope>
    <source>
        <strain evidence="2 3">DSM 100099</strain>
    </source>
</reference>
<evidence type="ECO:0000259" key="1">
    <source>
        <dbReference type="Pfam" id="PF13539"/>
    </source>
</evidence>